<dbReference type="InterPro" id="IPR025714">
    <property type="entry name" value="Methyltranfer_dom"/>
</dbReference>
<dbReference type="EnsemblMetazoa" id="CapteT228674">
    <property type="protein sequence ID" value="CapteP228674"/>
    <property type="gene ID" value="CapteG228674"/>
</dbReference>
<dbReference type="Pfam" id="PF13383">
    <property type="entry name" value="Methyltransf_22"/>
    <property type="match status" value="1"/>
</dbReference>
<dbReference type="EMBL" id="AMQN01016400">
    <property type="status" value="NOT_ANNOTATED_CDS"/>
    <property type="molecule type" value="Genomic_DNA"/>
</dbReference>
<dbReference type="InterPro" id="IPR026913">
    <property type="entry name" value="METTL24"/>
</dbReference>
<feature type="compositionally biased region" description="Basic and acidic residues" evidence="1">
    <location>
        <begin position="1"/>
        <end position="11"/>
    </location>
</feature>
<evidence type="ECO:0000256" key="2">
    <source>
        <dbReference type="SAM" id="Phobius"/>
    </source>
</evidence>
<sequence>MEESQASERLEGATCGTGGPRSSSRMWKHRHEPNPQLNVFIGFIKLRKVQRMFGLVIVVCAVLIIYNLMPARRVIGIHSAISCKSKIAQIVMPEDRERQSYIEGFSKDAMSIENDFFHYMTSLSRTCSTQMHLGPEGDGGWEVCLDEQYDIRDPCLVYSFGVADEEFLFEKSVEEKLGCEVHAFDPSMGIESLQFSNKGFFHDYGLDSANTFAFNGQWKLRRLKTIMEELNHEGRSLDLLKMDIEFSEWAALHDMLQTGLTKNIRQLVMEIHTPEMDIHVKPDHLCTWSTHDTLAFMLKTLIDLQNVGFSVYYISPNHRTSFKSGITDVERLCCYNLHLVNTRHYDNQVVIHE</sequence>
<accession>R7VI82</accession>
<reference evidence="4 6" key="2">
    <citation type="journal article" date="2013" name="Nature">
        <title>Insights into bilaterian evolution from three spiralian genomes.</title>
        <authorList>
            <person name="Simakov O."/>
            <person name="Marletaz F."/>
            <person name="Cho S.J."/>
            <person name="Edsinger-Gonzales E."/>
            <person name="Havlak P."/>
            <person name="Hellsten U."/>
            <person name="Kuo D.H."/>
            <person name="Larsson T."/>
            <person name="Lv J."/>
            <person name="Arendt D."/>
            <person name="Savage R."/>
            <person name="Osoegawa K."/>
            <person name="de Jong P."/>
            <person name="Grimwood J."/>
            <person name="Chapman J.A."/>
            <person name="Shapiro H."/>
            <person name="Aerts A."/>
            <person name="Otillar R.P."/>
            <person name="Terry A.Y."/>
            <person name="Boore J.L."/>
            <person name="Grigoriev I.V."/>
            <person name="Lindberg D.R."/>
            <person name="Seaver E.C."/>
            <person name="Weisblat D.A."/>
            <person name="Putnam N.H."/>
            <person name="Rokhsar D.S."/>
        </authorList>
    </citation>
    <scope>NUCLEOTIDE SEQUENCE</scope>
    <source>
        <strain evidence="4 6">I ESC-2004</strain>
    </source>
</reference>
<keyword evidence="6" id="KW-1185">Reference proteome</keyword>
<evidence type="ECO:0000256" key="1">
    <source>
        <dbReference type="SAM" id="MobiDB-lite"/>
    </source>
</evidence>
<evidence type="ECO:0000259" key="3">
    <source>
        <dbReference type="Pfam" id="PF13383"/>
    </source>
</evidence>
<dbReference type="PANTHER" id="PTHR32026">
    <property type="entry name" value="METHYLTRANSFERASE-LIKE PROTEIN 24"/>
    <property type="match status" value="1"/>
</dbReference>
<dbReference type="OrthoDB" id="10006218at2759"/>
<keyword evidence="2" id="KW-1133">Transmembrane helix</keyword>
<dbReference type="OMA" id="EPRYDIT"/>
<organism evidence="4">
    <name type="scientific">Capitella teleta</name>
    <name type="common">Polychaete worm</name>
    <dbReference type="NCBI Taxonomy" id="283909"/>
    <lineage>
        <taxon>Eukaryota</taxon>
        <taxon>Metazoa</taxon>
        <taxon>Spiralia</taxon>
        <taxon>Lophotrochozoa</taxon>
        <taxon>Annelida</taxon>
        <taxon>Polychaeta</taxon>
        <taxon>Sedentaria</taxon>
        <taxon>Scolecida</taxon>
        <taxon>Capitellidae</taxon>
        <taxon>Capitella</taxon>
    </lineage>
</organism>
<dbReference type="AlphaFoldDB" id="R7VI82"/>
<dbReference type="HOGENOM" id="CLU_072082_0_0_1"/>
<reference evidence="6" key="1">
    <citation type="submission" date="2012-12" db="EMBL/GenBank/DDBJ databases">
        <authorList>
            <person name="Hellsten U."/>
            <person name="Grimwood J."/>
            <person name="Chapman J.A."/>
            <person name="Shapiro H."/>
            <person name="Aerts A."/>
            <person name="Otillar R.P."/>
            <person name="Terry A.Y."/>
            <person name="Boore J.L."/>
            <person name="Simakov O."/>
            <person name="Marletaz F."/>
            <person name="Cho S.-J."/>
            <person name="Edsinger-Gonzales E."/>
            <person name="Havlak P."/>
            <person name="Kuo D.-H."/>
            <person name="Larsson T."/>
            <person name="Lv J."/>
            <person name="Arendt D."/>
            <person name="Savage R."/>
            <person name="Osoegawa K."/>
            <person name="de Jong P."/>
            <person name="Lindberg D.R."/>
            <person name="Seaver E.C."/>
            <person name="Weisblat D.A."/>
            <person name="Putnam N.H."/>
            <person name="Grigoriev I.V."/>
            <person name="Rokhsar D.S."/>
        </authorList>
    </citation>
    <scope>NUCLEOTIDE SEQUENCE</scope>
    <source>
        <strain evidence="6">I ESC-2004</strain>
    </source>
</reference>
<keyword evidence="2" id="KW-0472">Membrane</keyword>
<keyword evidence="2" id="KW-0812">Transmembrane</keyword>
<feature type="region of interest" description="Disordered" evidence="1">
    <location>
        <begin position="1"/>
        <end position="29"/>
    </location>
</feature>
<dbReference type="EMBL" id="KB292024">
    <property type="protein sequence ID" value="ELU18242.1"/>
    <property type="molecule type" value="Genomic_DNA"/>
</dbReference>
<feature type="transmembrane region" description="Helical" evidence="2">
    <location>
        <begin position="52"/>
        <end position="69"/>
    </location>
</feature>
<gene>
    <name evidence="4" type="ORF">CAPTEDRAFT_228674</name>
</gene>
<evidence type="ECO:0000313" key="5">
    <source>
        <dbReference type="EnsemblMetazoa" id="CapteP228674"/>
    </source>
</evidence>
<name>R7VI82_CAPTE</name>
<evidence type="ECO:0000313" key="6">
    <source>
        <dbReference type="Proteomes" id="UP000014760"/>
    </source>
</evidence>
<feature type="domain" description="Methyltransferase" evidence="3">
    <location>
        <begin position="124"/>
        <end position="273"/>
    </location>
</feature>
<protein>
    <recommendedName>
        <fullName evidence="3">Methyltransferase domain-containing protein</fullName>
    </recommendedName>
</protein>
<evidence type="ECO:0000313" key="4">
    <source>
        <dbReference type="EMBL" id="ELU18242.1"/>
    </source>
</evidence>
<dbReference type="Proteomes" id="UP000014760">
    <property type="component" value="Unassembled WGS sequence"/>
</dbReference>
<proteinExistence type="predicted"/>
<reference evidence="5" key="3">
    <citation type="submission" date="2015-06" db="UniProtKB">
        <authorList>
            <consortium name="EnsemblMetazoa"/>
        </authorList>
    </citation>
    <scope>IDENTIFICATION</scope>
</reference>
<dbReference type="PANTHER" id="PTHR32026:SF10">
    <property type="entry name" value="METHYLTRANSFERASE-LIKE PROTEIN 24-RELATED"/>
    <property type="match status" value="1"/>
</dbReference>